<keyword evidence="2" id="KW-1185">Reference proteome</keyword>
<reference evidence="1 2" key="1">
    <citation type="submission" date="2014-04" db="EMBL/GenBank/DDBJ databases">
        <authorList>
            <consortium name="DOE Joint Genome Institute"/>
            <person name="Kuo A."/>
            <person name="Gay G."/>
            <person name="Dore J."/>
            <person name="Kohler A."/>
            <person name="Nagy L.G."/>
            <person name="Floudas D."/>
            <person name="Copeland A."/>
            <person name="Barry K.W."/>
            <person name="Cichocki N."/>
            <person name="Veneault-Fourrey C."/>
            <person name="LaButti K."/>
            <person name="Lindquist E.A."/>
            <person name="Lipzen A."/>
            <person name="Lundell T."/>
            <person name="Morin E."/>
            <person name="Murat C."/>
            <person name="Sun H."/>
            <person name="Tunlid A."/>
            <person name="Henrissat B."/>
            <person name="Grigoriev I.V."/>
            <person name="Hibbett D.S."/>
            <person name="Martin F."/>
            <person name="Nordberg H.P."/>
            <person name="Cantor M.N."/>
            <person name="Hua S.X."/>
        </authorList>
    </citation>
    <scope>NUCLEOTIDE SEQUENCE [LARGE SCALE GENOMIC DNA]</scope>
    <source>
        <strain evidence="2">h7</strain>
    </source>
</reference>
<reference evidence="2" key="2">
    <citation type="submission" date="2015-01" db="EMBL/GenBank/DDBJ databases">
        <title>Evolutionary Origins and Diversification of the Mycorrhizal Mutualists.</title>
        <authorList>
            <consortium name="DOE Joint Genome Institute"/>
            <consortium name="Mycorrhizal Genomics Consortium"/>
            <person name="Kohler A."/>
            <person name="Kuo A."/>
            <person name="Nagy L.G."/>
            <person name="Floudas D."/>
            <person name="Copeland A."/>
            <person name="Barry K.W."/>
            <person name="Cichocki N."/>
            <person name="Veneault-Fourrey C."/>
            <person name="LaButti K."/>
            <person name="Lindquist E.A."/>
            <person name="Lipzen A."/>
            <person name="Lundell T."/>
            <person name="Morin E."/>
            <person name="Murat C."/>
            <person name="Riley R."/>
            <person name="Ohm R."/>
            <person name="Sun H."/>
            <person name="Tunlid A."/>
            <person name="Henrissat B."/>
            <person name="Grigoriev I.V."/>
            <person name="Hibbett D.S."/>
            <person name="Martin F."/>
        </authorList>
    </citation>
    <scope>NUCLEOTIDE SEQUENCE [LARGE SCALE GENOMIC DNA]</scope>
    <source>
        <strain evidence="2">h7</strain>
    </source>
</reference>
<proteinExistence type="predicted"/>
<name>A0A0C3BDY6_HEBCY</name>
<protein>
    <submittedName>
        <fullName evidence="1">Uncharacterized protein</fullName>
    </submittedName>
</protein>
<dbReference type="AlphaFoldDB" id="A0A0C3BDY6"/>
<dbReference type="HOGENOM" id="CLU_2085123_0_0_1"/>
<dbReference type="EMBL" id="KN831835">
    <property type="protein sequence ID" value="KIM35015.1"/>
    <property type="molecule type" value="Genomic_DNA"/>
</dbReference>
<accession>A0A0C3BDY6</accession>
<organism evidence="1 2">
    <name type="scientific">Hebeloma cylindrosporum</name>
    <dbReference type="NCBI Taxonomy" id="76867"/>
    <lineage>
        <taxon>Eukaryota</taxon>
        <taxon>Fungi</taxon>
        <taxon>Dikarya</taxon>
        <taxon>Basidiomycota</taxon>
        <taxon>Agaricomycotina</taxon>
        <taxon>Agaricomycetes</taxon>
        <taxon>Agaricomycetidae</taxon>
        <taxon>Agaricales</taxon>
        <taxon>Agaricineae</taxon>
        <taxon>Hymenogastraceae</taxon>
        <taxon>Hebeloma</taxon>
    </lineage>
</organism>
<evidence type="ECO:0000313" key="1">
    <source>
        <dbReference type="EMBL" id="KIM35015.1"/>
    </source>
</evidence>
<dbReference type="Proteomes" id="UP000053424">
    <property type="component" value="Unassembled WGS sequence"/>
</dbReference>
<sequence length="117" mass="13328">MDLESARRLRDILDQNGARNEGRRWGIWGSTGSAGGSRPIPVAREGSEPRHLFLIIVDLDEVDLICFFDALKYNCPVWDLSQRHPIDDTRRSRQPIMLVGRETIDDQTPGWNIGQVD</sequence>
<evidence type="ECO:0000313" key="2">
    <source>
        <dbReference type="Proteomes" id="UP000053424"/>
    </source>
</evidence>
<gene>
    <name evidence="1" type="ORF">M413DRAFT_32833</name>
</gene>